<name>A0A1R3KNB2_9ROSI</name>
<keyword evidence="1" id="KW-0812">Transmembrane</keyword>
<evidence type="ECO:0000313" key="2">
    <source>
        <dbReference type="EMBL" id="OMP08572.1"/>
    </source>
</evidence>
<organism evidence="2 3">
    <name type="scientific">Corchorus olitorius</name>
    <dbReference type="NCBI Taxonomy" id="93759"/>
    <lineage>
        <taxon>Eukaryota</taxon>
        <taxon>Viridiplantae</taxon>
        <taxon>Streptophyta</taxon>
        <taxon>Embryophyta</taxon>
        <taxon>Tracheophyta</taxon>
        <taxon>Spermatophyta</taxon>
        <taxon>Magnoliopsida</taxon>
        <taxon>eudicotyledons</taxon>
        <taxon>Gunneridae</taxon>
        <taxon>Pentapetalae</taxon>
        <taxon>rosids</taxon>
        <taxon>malvids</taxon>
        <taxon>Malvales</taxon>
        <taxon>Malvaceae</taxon>
        <taxon>Grewioideae</taxon>
        <taxon>Apeibeae</taxon>
        <taxon>Corchorus</taxon>
    </lineage>
</organism>
<feature type="transmembrane region" description="Helical" evidence="1">
    <location>
        <begin position="150"/>
        <end position="176"/>
    </location>
</feature>
<dbReference type="STRING" id="93759.A0A1R3KNB2"/>
<keyword evidence="3" id="KW-1185">Reference proteome</keyword>
<dbReference type="PANTHER" id="PTHR33512">
    <property type="entry name" value="PROTEIN, PUTATIVE (DUF1191)-RELATED"/>
    <property type="match status" value="1"/>
</dbReference>
<gene>
    <name evidence="2" type="ORF">COLO4_06344</name>
</gene>
<keyword evidence="1" id="KW-0472">Membrane</keyword>
<comment type="caution">
    <text evidence="2">The sequence shown here is derived from an EMBL/GenBank/DDBJ whole genome shotgun (WGS) entry which is preliminary data.</text>
</comment>
<dbReference type="GO" id="GO:0016020">
    <property type="term" value="C:membrane"/>
    <property type="evidence" value="ECO:0007669"/>
    <property type="project" value="TreeGrafter"/>
</dbReference>
<dbReference type="AlphaFoldDB" id="A0A1R3KNB2"/>
<dbReference type="EMBL" id="AWUE01012665">
    <property type="protein sequence ID" value="OMP08572.1"/>
    <property type="molecule type" value="Genomic_DNA"/>
</dbReference>
<accession>A0A1R3KNB2</accession>
<reference evidence="3" key="1">
    <citation type="submission" date="2013-09" db="EMBL/GenBank/DDBJ databases">
        <title>Corchorus olitorius genome sequencing.</title>
        <authorList>
            <person name="Alam M."/>
            <person name="Haque M.S."/>
            <person name="Islam M.S."/>
            <person name="Emdad E.M."/>
            <person name="Islam M.M."/>
            <person name="Ahmed B."/>
            <person name="Halim A."/>
            <person name="Hossen Q.M.M."/>
            <person name="Hossain M.Z."/>
            <person name="Ahmed R."/>
            <person name="Khan M.M."/>
            <person name="Islam R."/>
            <person name="Rashid M.M."/>
            <person name="Khan S.A."/>
            <person name="Rahman M.S."/>
            <person name="Alam M."/>
            <person name="Yahiya A.S."/>
            <person name="Khan M.S."/>
            <person name="Azam M.S."/>
            <person name="Haque T."/>
            <person name="Lashkar M.Z.H."/>
            <person name="Akhand A.I."/>
            <person name="Morshed G."/>
            <person name="Roy S."/>
            <person name="Uddin K.S."/>
            <person name="Rabeya T."/>
            <person name="Hossain A.S."/>
            <person name="Chowdhury A."/>
            <person name="Snigdha A.R."/>
            <person name="Mortoza M.S."/>
            <person name="Matin S.A."/>
            <person name="Hoque S.M.E."/>
            <person name="Islam M.K."/>
            <person name="Roy D.K."/>
            <person name="Haider R."/>
            <person name="Moosa M.M."/>
            <person name="Elias S.M."/>
            <person name="Hasan A.M."/>
            <person name="Jahan S."/>
            <person name="Shafiuddin M."/>
            <person name="Mahmood N."/>
            <person name="Shommy N.S."/>
        </authorList>
    </citation>
    <scope>NUCLEOTIDE SEQUENCE [LARGE SCALE GENOMIC DNA]</scope>
    <source>
        <strain evidence="3">cv. O-4</strain>
    </source>
</reference>
<dbReference type="Pfam" id="PF06697">
    <property type="entry name" value="DUF1191"/>
    <property type="match status" value="1"/>
</dbReference>
<evidence type="ECO:0000313" key="3">
    <source>
        <dbReference type="Proteomes" id="UP000187203"/>
    </source>
</evidence>
<feature type="transmembrane region" description="Helical" evidence="1">
    <location>
        <begin position="7"/>
        <end position="26"/>
    </location>
</feature>
<dbReference type="Proteomes" id="UP000187203">
    <property type="component" value="Unassembled WGS sequence"/>
</dbReference>
<dbReference type="OrthoDB" id="768690at2759"/>
<keyword evidence="1" id="KW-1133">Transmembrane helix</keyword>
<dbReference type="PANTHER" id="PTHR33512:SF7">
    <property type="entry name" value="LEGUME LECTIN DOMAIN-CONTAINING PROTEIN"/>
    <property type="match status" value="1"/>
</dbReference>
<sequence length="222" mass="24601">MGSDRNWFIIVVFMVFSSLLSSTLGGSEDSYDREALDALFHYYANQTLAKHHTVSPVVGFNVYASSNLTALSDKKVTLIPTDGSISIHFPYIEAEDKINVTELKCVNFGPNGSVEFKDMTERNVCVTEKAGHFSVVTPSLGVKKERVWKWWVIGFVSAIVGLIVLVSAGIIGVLLVRRMKIKAMEKESDTAEALDTIWVRGDKMPAASMVRTQPVLEHDYVP</sequence>
<proteinExistence type="predicted"/>
<dbReference type="InterPro" id="IPR010605">
    <property type="entry name" value="DUF1191"/>
</dbReference>
<evidence type="ECO:0000256" key="1">
    <source>
        <dbReference type="SAM" id="Phobius"/>
    </source>
</evidence>
<protein>
    <submittedName>
        <fullName evidence="2">Uncharacterized protein</fullName>
    </submittedName>
</protein>